<dbReference type="SUPFAM" id="SSF48403">
    <property type="entry name" value="Ankyrin repeat"/>
    <property type="match status" value="1"/>
</dbReference>
<dbReference type="SMART" id="SM00248">
    <property type="entry name" value="ANK"/>
    <property type="match status" value="4"/>
</dbReference>
<name>A0AAD6EPF0_9POAL</name>
<evidence type="ECO:0000313" key="2">
    <source>
        <dbReference type="EMBL" id="KAJ3691904.1"/>
    </source>
</evidence>
<dbReference type="EMBL" id="JAMRDG010000001">
    <property type="protein sequence ID" value="KAJ3696298.1"/>
    <property type="molecule type" value="Genomic_DNA"/>
</dbReference>
<evidence type="ECO:0000256" key="1">
    <source>
        <dbReference type="PROSITE-ProRule" id="PRU00023"/>
    </source>
</evidence>
<sequence>MRGHVATARYLISQGANTVAPNGEGWTPLHYAARYGQDELVKHLLSLGVPVDVTCNPAVGAPLIVAALFGQASTVEVLLQHHADPNGASTDYTPLLSSIHAGSLECTKILIKAGADLNLKYPLDMAIHEGLNDIINCLLEAGADPNVRNAEYEKASQAFMDGLLLDPNNIEIKKAYWEAVDCLRRLHLAETGE</sequence>
<comment type="caution">
    <text evidence="3">The sequence shown here is derived from an EMBL/GenBank/DDBJ whole genome shotgun (WGS) entry which is preliminary data.</text>
</comment>
<dbReference type="InterPro" id="IPR051616">
    <property type="entry name" value="Cul2-RING_E3_ligase_SR"/>
</dbReference>
<dbReference type="PROSITE" id="PS50297">
    <property type="entry name" value="ANK_REP_REGION"/>
    <property type="match status" value="3"/>
</dbReference>
<dbReference type="Gene3D" id="1.25.40.20">
    <property type="entry name" value="Ankyrin repeat-containing domain"/>
    <property type="match status" value="1"/>
</dbReference>
<dbReference type="EMBL" id="JAMRDG010000002">
    <property type="protein sequence ID" value="KAJ3691904.1"/>
    <property type="molecule type" value="Genomic_DNA"/>
</dbReference>
<dbReference type="PANTHER" id="PTHR46224">
    <property type="entry name" value="ANKYRIN REPEAT FAMILY PROTEIN"/>
    <property type="match status" value="1"/>
</dbReference>
<feature type="repeat" description="ANK" evidence="1">
    <location>
        <begin position="90"/>
        <end position="122"/>
    </location>
</feature>
<dbReference type="Pfam" id="PF12796">
    <property type="entry name" value="Ank_2"/>
    <property type="match status" value="2"/>
</dbReference>
<keyword evidence="4" id="KW-1185">Reference proteome</keyword>
<feature type="repeat" description="ANK" evidence="1">
    <location>
        <begin position="118"/>
        <end position="150"/>
    </location>
</feature>
<evidence type="ECO:0000313" key="3">
    <source>
        <dbReference type="EMBL" id="KAJ3696298.1"/>
    </source>
</evidence>
<accession>A0AAD6EPF0</accession>
<evidence type="ECO:0008006" key="5">
    <source>
        <dbReference type="Google" id="ProtNLM"/>
    </source>
</evidence>
<dbReference type="InterPro" id="IPR002110">
    <property type="entry name" value="Ankyrin_rpt"/>
</dbReference>
<dbReference type="InterPro" id="IPR036770">
    <property type="entry name" value="Ankyrin_rpt-contain_sf"/>
</dbReference>
<feature type="repeat" description="ANK" evidence="1">
    <location>
        <begin position="24"/>
        <end position="56"/>
    </location>
</feature>
<keyword evidence="1" id="KW-0040">ANK repeat</keyword>
<protein>
    <recommendedName>
        <fullName evidence="5">Ankyrin</fullName>
    </recommendedName>
</protein>
<gene>
    <name evidence="3" type="ORF">LUZ61_000003</name>
    <name evidence="2" type="ORF">LUZ61_021068</name>
</gene>
<reference evidence="3 4" key="1">
    <citation type="journal article" date="2022" name="Cell">
        <title>Repeat-based holocentromeres influence genome architecture and karyotype evolution.</title>
        <authorList>
            <person name="Hofstatter P.G."/>
            <person name="Thangavel G."/>
            <person name="Lux T."/>
            <person name="Neumann P."/>
            <person name="Vondrak T."/>
            <person name="Novak P."/>
            <person name="Zhang M."/>
            <person name="Costa L."/>
            <person name="Castellani M."/>
            <person name="Scott A."/>
            <person name="Toegelov H."/>
            <person name="Fuchs J."/>
            <person name="Mata-Sucre Y."/>
            <person name="Dias Y."/>
            <person name="Vanzela A.L.L."/>
            <person name="Huettel B."/>
            <person name="Almeida C.C.S."/>
            <person name="Simkova H."/>
            <person name="Souza G."/>
            <person name="Pedrosa-Harand A."/>
            <person name="Macas J."/>
            <person name="Mayer K.F.X."/>
            <person name="Houben A."/>
            <person name="Marques A."/>
        </authorList>
    </citation>
    <scope>NUCLEOTIDE SEQUENCE [LARGE SCALE GENOMIC DNA]</scope>
    <source>
        <strain evidence="3">RhyTen1mFocal</strain>
    </source>
</reference>
<evidence type="ECO:0000313" key="4">
    <source>
        <dbReference type="Proteomes" id="UP001210211"/>
    </source>
</evidence>
<organism evidence="3 4">
    <name type="scientific">Rhynchospora tenuis</name>
    <dbReference type="NCBI Taxonomy" id="198213"/>
    <lineage>
        <taxon>Eukaryota</taxon>
        <taxon>Viridiplantae</taxon>
        <taxon>Streptophyta</taxon>
        <taxon>Embryophyta</taxon>
        <taxon>Tracheophyta</taxon>
        <taxon>Spermatophyta</taxon>
        <taxon>Magnoliopsida</taxon>
        <taxon>Liliopsida</taxon>
        <taxon>Poales</taxon>
        <taxon>Cyperaceae</taxon>
        <taxon>Cyperoideae</taxon>
        <taxon>Rhynchosporeae</taxon>
        <taxon>Rhynchospora</taxon>
    </lineage>
</organism>
<dbReference type="PRINTS" id="PR01415">
    <property type="entry name" value="ANKYRIN"/>
</dbReference>
<dbReference type="PROSITE" id="PS50088">
    <property type="entry name" value="ANK_REPEAT"/>
    <property type="match status" value="3"/>
</dbReference>
<dbReference type="AlphaFoldDB" id="A0AAD6EPF0"/>
<dbReference type="PANTHER" id="PTHR46224:SF6">
    <property type="entry name" value="ANKYRIN REPEAT FAMILY PROTEIN"/>
    <property type="match status" value="1"/>
</dbReference>
<dbReference type="Proteomes" id="UP001210211">
    <property type="component" value="Unassembled WGS sequence"/>
</dbReference>
<proteinExistence type="predicted"/>